<name>A0A1L9T1L2_9EURO</name>
<dbReference type="EMBL" id="KV878597">
    <property type="protein sequence ID" value="OJJ53299.1"/>
    <property type="molecule type" value="Genomic_DNA"/>
</dbReference>
<dbReference type="GeneID" id="63764230"/>
<protein>
    <submittedName>
        <fullName evidence="1">Uncharacterized protein</fullName>
    </submittedName>
</protein>
<reference evidence="2" key="1">
    <citation type="journal article" date="2017" name="Genome Biol.">
        <title>Comparative genomics reveals high biological diversity and specific adaptations in the industrially and medically important fungal genus Aspergillus.</title>
        <authorList>
            <person name="de Vries R.P."/>
            <person name="Riley R."/>
            <person name="Wiebenga A."/>
            <person name="Aguilar-Osorio G."/>
            <person name="Amillis S."/>
            <person name="Uchima C.A."/>
            <person name="Anderluh G."/>
            <person name="Asadollahi M."/>
            <person name="Askin M."/>
            <person name="Barry K."/>
            <person name="Battaglia E."/>
            <person name="Bayram O."/>
            <person name="Benocci T."/>
            <person name="Braus-Stromeyer S.A."/>
            <person name="Caldana C."/>
            <person name="Canovas D."/>
            <person name="Cerqueira G.C."/>
            <person name="Chen F."/>
            <person name="Chen W."/>
            <person name="Choi C."/>
            <person name="Clum A."/>
            <person name="Dos Santos R.A."/>
            <person name="Damasio A.R."/>
            <person name="Diallinas G."/>
            <person name="Emri T."/>
            <person name="Fekete E."/>
            <person name="Flipphi M."/>
            <person name="Freyberg S."/>
            <person name="Gallo A."/>
            <person name="Gournas C."/>
            <person name="Habgood R."/>
            <person name="Hainaut M."/>
            <person name="Harispe M.L."/>
            <person name="Henrissat B."/>
            <person name="Hilden K.S."/>
            <person name="Hope R."/>
            <person name="Hossain A."/>
            <person name="Karabika E."/>
            <person name="Karaffa L."/>
            <person name="Karanyi Z."/>
            <person name="Krasevec N."/>
            <person name="Kuo A."/>
            <person name="Kusch H."/>
            <person name="LaButti K."/>
            <person name="Lagendijk E.L."/>
            <person name="Lapidus A."/>
            <person name="Levasseur A."/>
            <person name="Lindquist E."/>
            <person name="Lipzen A."/>
            <person name="Logrieco A.F."/>
            <person name="MacCabe A."/>
            <person name="Maekelae M.R."/>
            <person name="Malavazi I."/>
            <person name="Melin P."/>
            <person name="Meyer V."/>
            <person name="Mielnichuk N."/>
            <person name="Miskei M."/>
            <person name="Molnar A.P."/>
            <person name="Mule G."/>
            <person name="Ngan C.Y."/>
            <person name="Orejas M."/>
            <person name="Orosz E."/>
            <person name="Ouedraogo J.P."/>
            <person name="Overkamp K.M."/>
            <person name="Park H.-S."/>
            <person name="Perrone G."/>
            <person name="Piumi F."/>
            <person name="Punt P.J."/>
            <person name="Ram A.F."/>
            <person name="Ramon A."/>
            <person name="Rauscher S."/>
            <person name="Record E."/>
            <person name="Riano-Pachon D.M."/>
            <person name="Robert V."/>
            <person name="Roehrig J."/>
            <person name="Ruller R."/>
            <person name="Salamov A."/>
            <person name="Salih N.S."/>
            <person name="Samson R.A."/>
            <person name="Sandor E."/>
            <person name="Sanguinetti M."/>
            <person name="Schuetze T."/>
            <person name="Sepcic K."/>
            <person name="Shelest E."/>
            <person name="Sherlock G."/>
            <person name="Sophianopoulou V."/>
            <person name="Squina F.M."/>
            <person name="Sun H."/>
            <person name="Susca A."/>
            <person name="Todd R.B."/>
            <person name="Tsang A."/>
            <person name="Unkles S.E."/>
            <person name="van de Wiele N."/>
            <person name="van Rossen-Uffink D."/>
            <person name="Oliveira J.V."/>
            <person name="Vesth T.C."/>
            <person name="Visser J."/>
            <person name="Yu J.-H."/>
            <person name="Zhou M."/>
            <person name="Andersen M.R."/>
            <person name="Archer D.B."/>
            <person name="Baker S.E."/>
            <person name="Benoit I."/>
            <person name="Brakhage A.A."/>
            <person name="Braus G.H."/>
            <person name="Fischer R."/>
            <person name="Frisvad J.C."/>
            <person name="Goldman G.H."/>
            <person name="Houbraken J."/>
            <person name="Oakley B."/>
            <person name="Pocsi I."/>
            <person name="Scazzocchio C."/>
            <person name="Seiboth B."/>
            <person name="vanKuyk P.A."/>
            <person name="Wortman J."/>
            <person name="Dyer P.S."/>
            <person name="Grigoriev I.V."/>
        </authorList>
    </citation>
    <scope>NUCLEOTIDE SEQUENCE [LARGE SCALE GENOMIC DNA]</scope>
    <source>
        <strain evidence="2">CBS 593.65</strain>
    </source>
</reference>
<organism evidence="1 2">
    <name type="scientific">Aspergillus sydowii CBS 593.65</name>
    <dbReference type="NCBI Taxonomy" id="1036612"/>
    <lineage>
        <taxon>Eukaryota</taxon>
        <taxon>Fungi</taxon>
        <taxon>Dikarya</taxon>
        <taxon>Ascomycota</taxon>
        <taxon>Pezizomycotina</taxon>
        <taxon>Eurotiomycetes</taxon>
        <taxon>Eurotiomycetidae</taxon>
        <taxon>Eurotiales</taxon>
        <taxon>Aspergillaceae</taxon>
        <taxon>Aspergillus</taxon>
        <taxon>Aspergillus subgen. Nidulantes</taxon>
    </lineage>
</organism>
<sequence length="60" mass="7016">MASGDRTRIGFSQSSRTDVWRRTKRDRNMRWSEEITCFIPAKPLAVVANQEATHGRRPKR</sequence>
<evidence type="ECO:0000313" key="2">
    <source>
        <dbReference type="Proteomes" id="UP000184356"/>
    </source>
</evidence>
<proteinExistence type="predicted"/>
<dbReference type="RefSeq" id="XP_040697105.1">
    <property type="nucleotide sequence ID" value="XM_040848157.1"/>
</dbReference>
<dbReference type="Proteomes" id="UP000184356">
    <property type="component" value="Unassembled WGS sequence"/>
</dbReference>
<accession>A0A1L9T1L2</accession>
<keyword evidence="2" id="KW-1185">Reference proteome</keyword>
<dbReference type="VEuPathDB" id="FungiDB:ASPSYDRAFT_50810"/>
<gene>
    <name evidence="1" type="ORF">ASPSYDRAFT_50810</name>
</gene>
<evidence type="ECO:0000313" key="1">
    <source>
        <dbReference type="EMBL" id="OJJ53299.1"/>
    </source>
</evidence>
<dbReference type="AlphaFoldDB" id="A0A1L9T1L2"/>